<evidence type="ECO:0000313" key="2">
    <source>
        <dbReference type="Proteomes" id="UP000596857"/>
    </source>
</evidence>
<evidence type="ECO:0000313" key="1">
    <source>
        <dbReference type="EMBL" id="NOU80702.1"/>
    </source>
</evidence>
<sequence length="80" mass="7665">MNPPVRLQEPGNSLALVNWSAAARGSAAAAVDVLPEARAPGAPVGHTAGCRSTAAAAGALLDAGEPTGAPAGARQQPCPG</sequence>
<accession>A0ABX1YI59</accession>
<dbReference type="EMBL" id="WHOB01000053">
    <property type="protein sequence ID" value="NOU80702.1"/>
    <property type="molecule type" value="Genomic_DNA"/>
</dbReference>
<proteinExistence type="predicted"/>
<keyword evidence="2" id="KW-1185">Reference proteome</keyword>
<gene>
    <name evidence="1" type="ORF">GC101_17705</name>
</gene>
<name>A0ABX1YI59_9BACL</name>
<comment type="caution">
    <text evidence="1">The sequence shown here is derived from an EMBL/GenBank/DDBJ whole genome shotgun (WGS) entry which is preliminary data.</text>
</comment>
<reference evidence="1 2" key="1">
    <citation type="submission" date="2019-10" db="EMBL/GenBank/DDBJ databases">
        <title>Description of Paenibacillus terricola sp. nov.</title>
        <authorList>
            <person name="Carlier A."/>
            <person name="Qi S."/>
        </authorList>
    </citation>
    <scope>NUCLEOTIDE SEQUENCE [LARGE SCALE GENOMIC DNA]</scope>
    <source>
        <strain evidence="1 2">LMG 31459</strain>
    </source>
</reference>
<protein>
    <submittedName>
        <fullName evidence="1">Uncharacterized protein</fullName>
    </submittedName>
</protein>
<organism evidence="1 2">
    <name type="scientific">Paenibacillus phytohabitans</name>
    <dbReference type="NCBI Taxonomy" id="2654978"/>
    <lineage>
        <taxon>Bacteria</taxon>
        <taxon>Bacillati</taxon>
        <taxon>Bacillota</taxon>
        <taxon>Bacilli</taxon>
        <taxon>Bacillales</taxon>
        <taxon>Paenibacillaceae</taxon>
        <taxon>Paenibacillus</taxon>
    </lineage>
</organism>
<dbReference type="Proteomes" id="UP000596857">
    <property type="component" value="Unassembled WGS sequence"/>
</dbReference>